<dbReference type="AlphaFoldDB" id="A0A0G1KEG8"/>
<evidence type="ECO:0000259" key="3">
    <source>
        <dbReference type="Pfam" id="PF00156"/>
    </source>
</evidence>
<dbReference type="PANTHER" id="PTHR43363">
    <property type="entry name" value="HYPOXANTHINE PHOSPHORIBOSYLTRANSFERASE"/>
    <property type="match status" value="1"/>
</dbReference>
<dbReference type="Gene3D" id="3.40.50.2020">
    <property type="match status" value="1"/>
</dbReference>
<dbReference type="InterPro" id="IPR029057">
    <property type="entry name" value="PRTase-like"/>
</dbReference>
<dbReference type="Proteomes" id="UP000034063">
    <property type="component" value="Unassembled WGS sequence"/>
</dbReference>
<dbReference type="SUPFAM" id="SSF53271">
    <property type="entry name" value="PRTase-like"/>
    <property type="match status" value="1"/>
</dbReference>
<dbReference type="Pfam" id="PF00156">
    <property type="entry name" value="Pribosyltran"/>
    <property type="match status" value="1"/>
</dbReference>
<keyword evidence="2 4" id="KW-0808">Transferase</keyword>
<feature type="domain" description="Phosphoribosyltransferase" evidence="3">
    <location>
        <begin position="30"/>
        <end position="154"/>
    </location>
</feature>
<evidence type="ECO:0000256" key="1">
    <source>
        <dbReference type="ARBA" id="ARBA00022676"/>
    </source>
</evidence>
<dbReference type="EMBL" id="LCIB01000028">
    <property type="protein sequence ID" value="KKT46234.1"/>
    <property type="molecule type" value="Genomic_DNA"/>
</dbReference>
<keyword evidence="1 4" id="KW-0328">Glycosyltransferase</keyword>
<accession>A0A0G1KEG8</accession>
<proteinExistence type="predicted"/>
<sequence length="202" mass="23404">MNFKVIKFPGEDTTYIMPTWDEMNQLTFAISKKMIQAKLKFDRIVTLAKGGWPMTRSMVDFLSVDKVASIGVKFYNGIYKKLKQPQVYQDLSESIKGEKILLFDDVADSGGSLQFVEKYLQKHQPKSVTTATLLYKPWSTFKPNYYGAQTDAWIIFPYEAVDAINNLGKKWQQQGLAKAEIITRFRRLGINPAWIKFYFQDR</sequence>
<dbReference type="GO" id="GO:0016757">
    <property type="term" value="F:glycosyltransferase activity"/>
    <property type="evidence" value="ECO:0007669"/>
    <property type="project" value="UniProtKB-KW"/>
</dbReference>
<comment type="caution">
    <text evidence="4">The sequence shown here is derived from an EMBL/GenBank/DDBJ whole genome shotgun (WGS) entry which is preliminary data.</text>
</comment>
<gene>
    <name evidence="4" type="ORF">UW37_C0028G0013</name>
</gene>
<dbReference type="InterPro" id="IPR000836">
    <property type="entry name" value="PRTase_dom"/>
</dbReference>
<reference evidence="4 5" key="1">
    <citation type="journal article" date="2015" name="Nature">
        <title>rRNA introns, odd ribosomes, and small enigmatic genomes across a large radiation of phyla.</title>
        <authorList>
            <person name="Brown C.T."/>
            <person name="Hug L.A."/>
            <person name="Thomas B.C."/>
            <person name="Sharon I."/>
            <person name="Castelle C.J."/>
            <person name="Singh A."/>
            <person name="Wilkins M.J."/>
            <person name="Williams K.H."/>
            <person name="Banfield J.F."/>
        </authorList>
    </citation>
    <scope>NUCLEOTIDE SEQUENCE [LARGE SCALE GENOMIC DNA]</scope>
</reference>
<protein>
    <submittedName>
        <fullName evidence="4">Phosphoribosyltransferase</fullName>
    </submittedName>
</protein>
<name>A0A0G1KEG8_9BACT</name>
<evidence type="ECO:0000256" key="2">
    <source>
        <dbReference type="ARBA" id="ARBA00022679"/>
    </source>
</evidence>
<evidence type="ECO:0000313" key="4">
    <source>
        <dbReference type="EMBL" id="KKT46234.1"/>
    </source>
</evidence>
<organism evidence="4 5">
    <name type="scientific">Candidatus Gottesmanbacteria bacterium GW2011_GWA2_44_17</name>
    <dbReference type="NCBI Taxonomy" id="1618444"/>
    <lineage>
        <taxon>Bacteria</taxon>
        <taxon>Candidatus Gottesmaniibacteriota</taxon>
    </lineage>
</organism>
<evidence type="ECO:0000313" key="5">
    <source>
        <dbReference type="Proteomes" id="UP000034063"/>
    </source>
</evidence>
<dbReference type="CDD" id="cd06223">
    <property type="entry name" value="PRTases_typeI"/>
    <property type="match status" value="1"/>
</dbReference>
<dbReference type="PANTHER" id="PTHR43363:SF2">
    <property type="entry name" value="PHOSPHORIBOSYLTRANSFERASE"/>
    <property type="match status" value="1"/>
</dbReference>